<dbReference type="Proteomes" id="UP001596266">
    <property type="component" value="Unassembled WGS sequence"/>
</dbReference>
<comment type="caution">
    <text evidence="4">The sequence shown here is derived from an EMBL/GenBank/DDBJ whole genome shotgun (WGS) entry which is preliminary data.</text>
</comment>
<name>A0ABW1X1L4_9ACTN</name>
<evidence type="ECO:0000313" key="5">
    <source>
        <dbReference type="Proteomes" id="UP001596266"/>
    </source>
</evidence>
<dbReference type="NCBIfam" id="NF047619">
    <property type="entry name" value="NADase_discoid"/>
    <property type="match status" value="1"/>
</dbReference>
<evidence type="ECO:0000256" key="1">
    <source>
        <dbReference type="SAM" id="MobiDB-lite"/>
    </source>
</evidence>
<feature type="domain" description="NAD glycohydrolase translocation F5/8 type C" evidence="3">
    <location>
        <begin position="154"/>
        <end position="243"/>
    </location>
</feature>
<dbReference type="InterPro" id="IPR057561">
    <property type="entry name" value="NADase_transloc"/>
</dbReference>
<reference evidence="5" key="1">
    <citation type="journal article" date="2019" name="Int. J. Syst. Evol. Microbiol.">
        <title>The Global Catalogue of Microorganisms (GCM) 10K type strain sequencing project: providing services to taxonomists for standard genome sequencing and annotation.</title>
        <authorList>
            <consortium name="The Broad Institute Genomics Platform"/>
            <consortium name="The Broad Institute Genome Sequencing Center for Infectious Disease"/>
            <person name="Wu L."/>
            <person name="Ma J."/>
        </authorList>
    </citation>
    <scope>NUCLEOTIDE SEQUENCE [LARGE SCALE GENOMIC DNA]</scope>
    <source>
        <strain evidence="5">CGMCC 1.15277</strain>
    </source>
</reference>
<organism evidence="4 5">
    <name type="scientific">Luteococcus sanguinis</name>
    <dbReference type="NCBI Taxonomy" id="174038"/>
    <lineage>
        <taxon>Bacteria</taxon>
        <taxon>Bacillati</taxon>
        <taxon>Actinomycetota</taxon>
        <taxon>Actinomycetes</taxon>
        <taxon>Propionibacteriales</taxon>
        <taxon>Propionibacteriaceae</taxon>
        <taxon>Luteococcus</taxon>
    </lineage>
</organism>
<protein>
    <recommendedName>
        <fullName evidence="3">NAD glycohydrolase translocation F5/8 type C domain-containing protein</fullName>
    </recommendedName>
</protein>
<gene>
    <name evidence="4" type="ORF">ACFP57_05125</name>
</gene>
<evidence type="ECO:0000256" key="2">
    <source>
        <dbReference type="SAM" id="Phobius"/>
    </source>
</evidence>
<evidence type="ECO:0000259" key="3">
    <source>
        <dbReference type="Pfam" id="PF25302"/>
    </source>
</evidence>
<evidence type="ECO:0000313" key="4">
    <source>
        <dbReference type="EMBL" id="MFC6396369.1"/>
    </source>
</evidence>
<dbReference type="RefSeq" id="WP_343884994.1">
    <property type="nucleotide sequence ID" value="NZ_BAAAKI010000004.1"/>
</dbReference>
<accession>A0ABW1X1L4</accession>
<keyword evidence="5" id="KW-1185">Reference proteome</keyword>
<dbReference type="Pfam" id="PF25302">
    <property type="entry name" value="NADase_transloc"/>
    <property type="match status" value="1"/>
</dbReference>
<keyword evidence="2" id="KW-0812">Transmembrane</keyword>
<keyword evidence="2" id="KW-0472">Membrane</keyword>
<feature type="transmembrane region" description="Helical" evidence="2">
    <location>
        <begin position="62"/>
        <end position="82"/>
    </location>
</feature>
<dbReference type="EMBL" id="JBHSUA010000009">
    <property type="protein sequence ID" value="MFC6396369.1"/>
    <property type="molecule type" value="Genomic_DNA"/>
</dbReference>
<feature type="region of interest" description="Disordered" evidence="1">
    <location>
        <begin position="1"/>
        <end position="34"/>
    </location>
</feature>
<sequence length="284" mass="29834">MSGDFPEEWFRPPSATPESPANAQPPAPPAPANAAAVKQVGVQVFEPASAPPTAPARRHSPWRLLAALVMIVAIIAAAAWVARQMWMPTTATSRAPAATVPISPSAAPSQLPATPAAEATPWLGAVNAVVPEQVSATCTAPAQTGQGGERVPSDATRLLDDDATTGWRCNGDAVGERITFTFQPGTELVGVRVVNGYSKITNGHDLYPQYRRATTIRWSFPGQGDAFFVQELDDESSASQEVRIPRSEARGGVTAEIVSTTPPGSTDETRDALVLTSVTFLGRA</sequence>
<proteinExistence type="predicted"/>
<keyword evidence="2" id="KW-1133">Transmembrane helix</keyword>